<name>A0A1F5YZG3_9BACT</name>
<evidence type="ECO:0000313" key="2">
    <source>
        <dbReference type="Proteomes" id="UP000177354"/>
    </source>
</evidence>
<dbReference type="EMBL" id="MFJF01000032">
    <property type="protein sequence ID" value="OGG05493.1"/>
    <property type="molecule type" value="Genomic_DNA"/>
</dbReference>
<organism evidence="1 2">
    <name type="scientific">Candidatus Gottesmanbacteria bacterium RIFCSPHIGHO2_01_FULL_40_15</name>
    <dbReference type="NCBI Taxonomy" id="1798376"/>
    <lineage>
        <taxon>Bacteria</taxon>
        <taxon>Candidatus Gottesmaniibacteriota</taxon>
    </lineage>
</organism>
<gene>
    <name evidence="1" type="ORF">A2777_04445</name>
</gene>
<sequence length="331" mass="36144">MLKTKYRRLLLIIAIFVVLFLFLLKLNSTKKREIDKIEEGSREVAVQLNPREGEKVIGESFEVMISLSKRTDRDIKISGAQAELLASDGLKFDSAECLEPFNGLPYVKINGRIITLVCSISIDSEAVIISDDDINFGRVNLTAAGGGKASQESLSFNRVRVTESGIEGKAPDLSLLGGKALFVINNTDTINFYFEPSEVINPHNVRIKIIADSNDKNVAFIKTVVKFDPSKIKLEGEIETSTYFSTVVKKPGIDEINKSGIAAFVIASSPTDSQPSGVFEVANFPISTIPDENGYDTGIDFAVSEMQIVSGDVKELAVISEDAIVSINRDL</sequence>
<comment type="caution">
    <text evidence="1">The sequence shown here is derived from an EMBL/GenBank/DDBJ whole genome shotgun (WGS) entry which is preliminary data.</text>
</comment>
<reference evidence="1 2" key="1">
    <citation type="journal article" date="2016" name="Nat. Commun.">
        <title>Thousands of microbial genomes shed light on interconnected biogeochemical processes in an aquifer system.</title>
        <authorList>
            <person name="Anantharaman K."/>
            <person name="Brown C.T."/>
            <person name="Hug L.A."/>
            <person name="Sharon I."/>
            <person name="Castelle C.J."/>
            <person name="Probst A.J."/>
            <person name="Thomas B.C."/>
            <person name="Singh A."/>
            <person name="Wilkins M.J."/>
            <person name="Karaoz U."/>
            <person name="Brodie E.L."/>
            <person name="Williams K.H."/>
            <person name="Hubbard S.S."/>
            <person name="Banfield J.F."/>
        </authorList>
    </citation>
    <scope>NUCLEOTIDE SEQUENCE [LARGE SCALE GENOMIC DNA]</scope>
</reference>
<dbReference type="AlphaFoldDB" id="A0A1F5YZG3"/>
<dbReference type="Proteomes" id="UP000177354">
    <property type="component" value="Unassembled WGS sequence"/>
</dbReference>
<evidence type="ECO:0000313" key="1">
    <source>
        <dbReference type="EMBL" id="OGG05493.1"/>
    </source>
</evidence>
<protein>
    <recommendedName>
        <fullName evidence="3">Cohesin domain-containing protein</fullName>
    </recommendedName>
</protein>
<proteinExistence type="predicted"/>
<evidence type="ECO:0008006" key="3">
    <source>
        <dbReference type="Google" id="ProtNLM"/>
    </source>
</evidence>
<accession>A0A1F5YZG3</accession>